<dbReference type="SMART" id="SM00504">
    <property type="entry name" value="Ubox"/>
    <property type="match status" value="1"/>
</dbReference>
<evidence type="ECO:0000256" key="2">
    <source>
        <dbReference type="ARBA" id="ARBA00004906"/>
    </source>
</evidence>
<dbReference type="AlphaFoldDB" id="A0A498HRI2"/>
<dbReference type="InterPro" id="IPR000225">
    <property type="entry name" value="Armadillo"/>
</dbReference>
<accession>A0A498HRI2</accession>
<dbReference type="InterPro" id="IPR011989">
    <property type="entry name" value="ARM-like"/>
</dbReference>
<dbReference type="EMBL" id="RDQH01000341">
    <property type="protein sequence ID" value="RXH72894.1"/>
    <property type="molecule type" value="Genomic_DNA"/>
</dbReference>
<proteinExistence type="predicted"/>
<dbReference type="SUPFAM" id="SSF48371">
    <property type="entry name" value="ARM repeat"/>
    <property type="match status" value="1"/>
</dbReference>
<dbReference type="SMART" id="SM00185">
    <property type="entry name" value="ARM"/>
    <property type="match status" value="3"/>
</dbReference>
<comment type="pathway">
    <text evidence="2">Protein modification; protein ubiquitination.</text>
</comment>
<evidence type="ECO:0000256" key="5">
    <source>
        <dbReference type="ARBA" id="ARBA00022737"/>
    </source>
</evidence>
<evidence type="ECO:0000256" key="4">
    <source>
        <dbReference type="ARBA" id="ARBA00022679"/>
    </source>
</evidence>
<gene>
    <name evidence="9" type="ORF">DVH24_012578</name>
</gene>
<feature type="domain" description="U-box" evidence="8">
    <location>
        <begin position="68"/>
        <end position="142"/>
    </location>
</feature>
<protein>
    <recommendedName>
        <fullName evidence="3">RING-type E3 ubiquitin transferase</fullName>
        <ecNumber evidence="3">2.3.2.27</ecNumber>
    </recommendedName>
</protein>
<evidence type="ECO:0000256" key="1">
    <source>
        <dbReference type="ARBA" id="ARBA00000900"/>
    </source>
</evidence>
<dbReference type="CDD" id="cd16664">
    <property type="entry name" value="RING-Ubox_PUB"/>
    <property type="match status" value="1"/>
</dbReference>
<dbReference type="PROSITE" id="PS50858">
    <property type="entry name" value="BSD"/>
    <property type="match status" value="1"/>
</dbReference>
<dbReference type="InterPro" id="IPR045210">
    <property type="entry name" value="RING-Ubox_PUB"/>
</dbReference>
<dbReference type="InterPro" id="IPR003613">
    <property type="entry name" value="Ubox_domain"/>
</dbReference>
<dbReference type="Pfam" id="PF25598">
    <property type="entry name" value="ARM_PUB"/>
    <property type="match status" value="1"/>
</dbReference>
<feature type="compositionally biased region" description="Pro residues" evidence="6">
    <location>
        <begin position="489"/>
        <end position="500"/>
    </location>
</feature>
<dbReference type="Gene3D" id="3.30.40.10">
    <property type="entry name" value="Zinc/RING finger domain, C3HC4 (zinc finger)"/>
    <property type="match status" value="1"/>
</dbReference>
<reference evidence="9 10" key="1">
    <citation type="submission" date="2018-10" db="EMBL/GenBank/DDBJ databases">
        <title>A high-quality apple genome assembly.</title>
        <authorList>
            <person name="Hu J."/>
        </authorList>
    </citation>
    <scope>NUCLEOTIDE SEQUENCE [LARGE SCALE GENOMIC DNA]</scope>
    <source>
        <strain evidence="10">cv. HFTH1</strain>
        <tissue evidence="9">Young leaf</tissue>
    </source>
</reference>
<evidence type="ECO:0000259" key="7">
    <source>
        <dbReference type="PROSITE" id="PS50858"/>
    </source>
</evidence>
<dbReference type="Pfam" id="PF04564">
    <property type="entry name" value="U-box"/>
    <property type="match status" value="1"/>
</dbReference>
<dbReference type="SUPFAM" id="SSF57850">
    <property type="entry name" value="RING/U-box"/>
    <property type="match status" value="1"/>
</dbReference>
<feature type="compositionally biased region" description="Acidic residues" evidence="6">
    <location>
        <begin position="526"/>
        <end position="535"/>
    </location>
</feature>
<dbReference type="InterPro" id="IPR005607">
    <property type="entry name" value="BSD_dom"/>
</dbReference>
<dbReference type="SUPFAM" id="SSF140383">
    <property type="entry name" value="BSD domain-like"/>
    <property type="match status" value="1"/>
</dbReference>
<comment type="catalytic activity">
    <reaction evidence="1">
        <text>S-ubiquitinyl-[E2 ubiquitin-conjugating enzyme]-L-cysteine + [acceptor protein]-L-lysine = [E2 ubiquitin-conjugating enzyme]-L-cysteine + N(6)-ubiquitinyl-[acceptor protein]-L-lysine.</text>
        <dbReference type="EC" id="2.3.2.27"/>
    </reaction>
</comment>
<name>A0A498HRI2_MALDO</name>
<dbReference type="GO" id="GO:0016567">
    <property type="term" value="P:protein ubiquitination"/>
    <property type="evidence" value="ECO:0007669"/>
    <property type="project" value="UniProtKB-UniPathway"/>
</dbReference>
<feature type="region of interest" description="Disordered" evidence="6">
    <location>
        <begin position="487"/>
        <end position="535"/>
    </location>
</feature>
<feature type="compositionally biased region" description="Acidic residues" evidence="6">
    <location>
        <begin position="450"/>
        <end position="460"/>
    </location>
</feature>
<dbReference type="Pfam" id="PF03909">
    <property type="entry name" value="BSD"/>
    <property type="match status" value="1"/>
</dbReference>
<evidence type="ECO:0000313" key="9">
    <source>
        <dbReference type="EMBL" id="RXH72894.1"/>
    </source>
</evidence>
<evidence type="ECO:0000313" key="10">
    <source>
        <dbReference type="Proteomes" id="UP000290289"/>
    </source>
</evidence>
<evidence type="ECO:0000259" key="8">
    <source>
        <dbReference type="PROSITE" id="PS51698"/>
    </source>
</evidence>
<dbReference type="PANTHER" id="PTHR31923:SF27">
    <property type="entry name" value="BSD DOMAIN-CONTAINING PROTEIN"/>
    <property type="match status" value="1"/>
</dbReference>
<dbReference type="SMART" id="SM00751">
    <property type="entry name" value="BSD"/>
    <property type="match status" value="1"/>
</dbReference>
<dbReference type="Proteomes" id="UP000290289">
    <property type="component" value="Chromosome 15"/>
</dbReference>
<feature type="compositionally biased region" description="Basic and acidic residues" evidence="6">
    <location>
        <begin position="508"/>
        <end position="517"/>
    </location>
</feature>
<organism evidence="9 10">
    <name type="scientific">Malus domestica</name>
    <name type="common">Apple</name>
    <name type="synonym">Pyrus malus</name>
    <dbReference type="NCBI Taxonomy" id="3750"/>
    <lineage>
        <taxon>Eukaryota</taxon>
        <taxon>Viridiplantae</taxon>
        <taxon>Streptophyta</taxon>
        <taxon>Embryophyta</taxon>
        <taxon>Tracheophyta</taxon>
        <taxon>Spermatophyta</taxon>
        <taxon>Magnoliopsida</taxon>
        <taxon>eudicotyledons</taxon>
        <taxon>Gunneridae</taxon>
        <taxon>Pentapetalae</taxon>
        <taxon>rosids</taxon>
        <taxon>fabids</taxon>
        <taxon>Rosales</taxon>
        <taxon>Rosaceae</taxon>
        <taxon>Amygdaloideae</taxon>
        <taxon>Maleae</taxon>
        <taxon>Malus</taxon>
    </lineage>
</organism>
<evidence type="ECO:0000256" key="6">
    <source>
        <dbReference type="SAM" id="MobiDB-lite"/>
    </source>
</evidence>
<dbReference type="InterPro" id="IPR035925">
    <property type="entry name" value="BSD_dom_sf"/>
</dbReference>
<feature type="region of interest" description="Disordered" evidence="6">
    <location>
        <begin position="423"/>
        <end position="465"/>
    </location>
</feature>
<keyword evidence="4" id="KW-0808">Transferase</keyword>
<dbReference type="Gene3D" id="1.10.3970.10">
    <property type="entry name" value="BSD domain"/>
    <property type="match status" value="1"/>
</dbReference>
<dbReference type="UniPathway" id="UPA00143"/>
<dbReference type="EC" id="2.3.2.27" evidence="3"/>
<evidence type="ECO:0000256" key="3">
    <source>
        <dbReference type="ARBA" id="ARBA00012483"/>
    </source>
</evidence>
<feature type="compositionally biased region" description="Acidic residues" evidence="6">
    <location>
        <begin position="752"/>
        <end position="769"/>
    </location>
</feature>
<dbReference type="InterPro" id="IPR058678">
    <property type="entry name" value="ARM_PUB"/>
</dbReference>
<dbReference type="GO" id="GO:0061630">
    <property type="term" value="F:ubiquitin protein ligase activity"/>
    <property type="evidence" value="ECO:0007669"/>
    <property type="project" value="UniProtKB-EC"/>
</dbReference>
<keyword evidence="5" id="KW-0677">Repeat</keyword>
<feature type="region of interest" description="Disordered" evidence="6">
    <location>
        <begin position="749"/>
        <end position="769"/>
    </location>
</feature>
<keyword evidence="10" id="KW-1185">Reference proteome</keyword>
<dbReference type="InterPro" id="IPR013083">
    <property type="entry name" value="Znf_RING/FYVE/PHD"/>
</dbReference>
<comment type="caution">
    <text evidence="9">The sequence shown here is derived from an EMBL/GenBank/DDBJ whole genome shotgun (WGS) entry which is preliminary data.</text>
</comment>
<dbReference type="Gene3D" id="1.25.10.10">
    <property type="entry name" value="Leucine-rich Repeat Variant"/>
    <property type="match status" value="1"/>
</dbReference>
<dbReference type="PANTHER" id="PTHR31923">
    <property type="entry name" value="BSD DOMAIN-CONTAINING PROTEIN"/>
    <property type="match status" value="1"/>
</dbReference>
<feature type="domain" description="BSD" evidence="7">
    <location>
        <begin position="579"/>
        <end position="624"/>
    </location>
</feature>
<sequence length="805" mass="89094">MYHPSGWKRSCGEMKFDAGSGGQVLDLETAVKDGILGGGGGLICGGGVGVVAEKLDLKKMIEELESIEIPSVFICPISLEPMQDPVTLCTGQTYERSNILRWFSLGHYTCPTTMQELWDDSVTPNNTLHQLICSWFSQKYVAMKKRSEDVQGRVLEILETLKKVKGQARVQALKELRRVVAAHASAQNTVVDNGGVALISSLLGPFTSHAVGSEAIGTLVNLELSSESRMSLMQPAKVSLMVDMLNEGSIETKINCTKLIEVLMEGKDLEAENVSSLSLVVGLLRLVKDKRNPNGVLPGLSLLKTICSHESVRNSVVSVGAVPQLIELLPGLNHECLEIALHVLEVLSTLPEGRQALKDCPKTIPSVVRLLMKVSESCTQLALSILWAVCKLAPDECASLAVEAGLAAKLLLVIQSGCNPDGDAENDVVPNESAIPTTADNDVVRRSEIESSDEENEDDDQTRGVREDLDEFKQTLTRQFWGVASFLAPLPPPPPPPYPSLPSSNRTDPPDIGRSEPPDQLAMDFGEGEEEEEELEEDCAVGVTEEVLAFARNIAMHPETWLDFPLDEEEDLGDFDMSDAQQEHATVIEHLAPRLAALRFELCPCHMSESYFWKVYFVLLHSRLNKQDAEILSTPQVMEARAMWMRELHCQTALEDDQFERNPSFLKDHSNILHEECAPVSSCSVYYEDKVLRTYPYESTMSPMAYETEKHPVESDEIPFIDKSVIEEKPIIKSEDKNLTVGPSSKMLDNIYENDDDDDWPEEDSELDEYSGTAIHAINEDDISFSDLEDDDFLASTKLKIVSKE</sequence>
<dbReference type="PROSITE" id="PS51698">
    <property type="entry name" value="U_BOX"/>
    <property type="match status" value="1"/>
</dbReference>
<dbReference type="InterPro" id="IPR016024">
    <property type="entry name" value="ARM-type_fold"/>
</dbReference>